<dbReference type="Proteomes" id="UP000604825">
    <property type="component" value="Unassembled WGS sequence"/>
</dbReference>
<dbReference type="OrthoDB" id="406505at2759"/>
<evidence type="ECO:0000256" key="1">
    <source>
        <dbReference type="ARBA" id="ARBA00004613"/>
    </source>
</evidence>
<keyword evidence="5" id="KW-1185">Reference proteome</keyword>
<evidence type="ECO:0000313" key="4">
    <source>
        <dbReference type="EMBL" id="CAD6336899.1"/>
    </source>
</evidence>
<protein>
    <recommendedName>
        <fullName evidence="3">Expansin-like CBD domain-containing protein</fullName>
    </recommendedName>
</protein>
<organism evidence="4 5">
    <name type="scientific">Miscanthus lutarioriparius</name>
    <dbReference type="NCBI Taxonomy" id="422564"/>
    <lineage>
        <taxon>Eukaryota</taxon>
        <taxon>Viridiplantae</taxon>
        <taxon>Streptophyta</taxon>
        <taxon>Embryophyta</taxon>
        <taxon>Tracheophyta</taxon>
        <taxon>Spermatophyta</taxon>
        <taxon>Magnoliopsida</taxon>
        <taxon>Liliopsida</taxon>
        <taxon>Poales</taxon>
        <taxon>Poaceae</taxon>
        <taxon>PACMAD clade</taxon>
        <taxon>Panicoideae</taxon>
        <taxon>Andropogonodae</taxon>
        <taxon>Andropogoneae</taxon>
        <taxon>Saccharinae</taxon>
        <taxon>Miscanthus</taxon>
    </lineage>
</organism>
<dbReference type="SUPFAM" id="SSF49590">
    <property type="entry name" value="PHL pollen allergen"/>
    <property type="match status" value="1"/>
</dbReference>
<sequence>MAIEYESGDGDLGAVELQMQCGTAWAPMERSWGAVWRYQSGSSLQGPRLTSGSGNTLVASNVIPAGWQPGNTYRSVVNFGTN</sequence>
<dbReference type="GO" id="GO:0005576">
    <property type="term" value="C:extracellular region"/>
    <property type="evidence" value="ECO:0007669"/>
    <property type="project" value="UniProtKB-SubCell"/>
</dbReference>
<dbReference type="InterPro" id="IPR036749">
    <property type="entry name" value="Expansin_CBD_sf"/>
</dbReference>
<dbReference type="Gene3D" id="2.60.40.760">
    <property type="entry name" value="Expansin, cellulose-binding-like domain"/>
    <property type="match status" value="1"/>
</dbReference>
<dbReference type="AlphaFoldDB" id="A0A811S5S7"/>
<dbReference type="InterPro" id="IPR007117">
    <property type="entry name" value="Expansin_CBD"/>
</dbReference>
<reference evidence="4" key="1">
    <citation type="submission" date="2020-10" db="EMBL/GenBank/DDBJ databases">
        <authorList>
            <person name="Han B."/>
            <person name="Lu T."/>
            <person name="Zhao Q."/>
            <person name="Huang X."/>
            <person name="Zhao Y."/>
        </authorList>
    </citation>
    <scope>NUCLEOTIDE SEQUENCE</scope>
</reference>
<dbReference type="PROSITE" id="PS50843">
    <property type="entry name" value="EXPANSIN_CBD"/>
    <property type="match status" value="1"/>
</dbReference>
<evidence type="ECO:0000256" key="2">
    <source>
        <dbReference type="ARBA" id="ARBA00022525"/>
    </source>
</evidence>
<proteinExistence type="predicted"/>
<dbReference type="PANTHER" id="PTHR31692">
    <property type="entry name" value="EXPANSIN-B3"/>
    <property type="match status" value="1"/>
</dbReference>
<accession>A0A811S5S7</accession>
<keyword evidence="2" id="KW-0964">Secreted</keyword>
<dbReference type="Pfam" id="PF01357">
    <property type="entry name" value="Expansin_C"/>
    <property type="match status" value="1"/>
</dbReference>
<gene>
    <name evidence="4" type="ORF">NCGR_LOCUS60997</name>
</gene>
<evidence type="ECO:0000259" key="3">
    <source>
        <dbReference type="PROSITE" id="PS50843"/>
    </source>
</evidence>
<feature type="domain" description="Expansin-like CBD" evidence="3">
    <location>
        <begin position="1"/>
        <end position="75"/>
    </location>
</feature>
<comment type="subcellular location">
    <subcellularLocation>
        <location evidence="1">Secreted</location>
    </subcellularLocation>
</comment>
<evidence type="ECO:0000313" key="5">
    <source>
        <dbReference type="Proteomes" id="UP000604825"/>
    </source>
</evidence>
<name>A0A811S5S7_9POAL</name>
<dbReference type="EMBL" id="CAJGYO010000018">
    <property type="protein sequence ID" value="CAD6336899.1"/>
    <property type="molecule type" value="Genomic_DNA"/>
</dbReference>
<dbReference type="PANTHER" id="PTHR31692:SF140">
    <property type="entry name" value="EXPANSIN-B4"/>
    <property type="match status" value="1"/>
</dbReference>
<comment type="caution">
    <text evidence="4">The sequence shown here is derived from an EMBL/GenBank/DDBJ whole genome shotgun (WGS) entry which is preliminary data.</text>
</comment>